<dbReference type="InterPro" id="IPR011712">
    <property type="entry name" value="Sig_transdc_His_kin_sub3_dim/P"/>
</dbReference>
<organism evidence="3 4">
    <name type="scientific">Thiothrix lacustris</name>
    <dbReference type="NCBI Taxonomy" id="525917"/>
    <lineage>
        <taxon>Bacteria</taxon>
        <taxon>Pseudomonadati</taxon>
        <taxon>Pseudomonadota</taxon>
        <taxon>Gammaproteobacteria</taxon>
        <taxon>Thiotrichales</taxon>
        <taxon>Thiotrichaceae</taxon>
        <taxon>Thiothrix</taxon>
    </lineage>
</organism>
<dbReference type="GO" id="GO:0016020">
    <property type="term" value="C:membrane"/>
    <property type="evidence" value="ECO:0007669"/>
    <property type="project" value="InterPro"/>
</dbReference>
<feature type="domain" description="Signal transduction histidine kinase subgroup 3 dimerisation and phosphoacceptor" evidence="2">
    <location>
        <begin position="532"/>
        <end position="580"/>
    </location>
</feature>
<dbReference type="AlphaFoldDB" id="A0A1Y1QIK8"/>
<evidence type="ECO:0000313" key="4">
    <source>
        <dbReference type="Proteomes" id="UP000192491"/>
    </source>
</evidence>
<comment type="caution">
    <text evidence="3">The sequence shown here is derived from an EMBL/GenBank/DDBJ whole genome shotgun (WGS) entry which is preliminary data.</text>
</comment>
<evidence type="ECO:0000259" key="2">
    <source>
        <dbReference type="Pfam" id="PF07730"/>
    </source>
</evidence>
<keyword evidence="1" id="KW-0472">Membrane</keyword>
<dbReference type="Proteomes" id="UP000192491">
    <property type="component" value="Unassembled WGS sequence"/>
</dbReference>
<feature type="transmembrane region" description="Helical" evidence="1">
    <location>
        <begin position="237"/>
        <end position="255"/>
    </location>
</feature>
<feature type="transmembrane region" description="Helical" evidence="1">
    <location>
        <begin position="327"/>
        <end position="350"/>
    </location>
</feature>
<evidence type="ECO:0000256" key="1">
    <source>
        <dbReference type="SAM" id="Phobius"/>
    </source>
</evidence>
<dbReference type="GO" id="GO:0000155">
    <property type="term" value="F:phosphorelay sensor kinase activity"/>
    <property type="evidence" value="ECO:0007669"/>
    <property type="project" value="InterPro"/>
</dbReference>
<dbReference type="GO" id="GO:0046983">
    <property type="term" value="F:protein dimerization activity"/>
    <property type="evidence" value="ECO:0007669"/>
    <property type="project" value="InterPro"/>
</dbReference>
<protein>
    <recommendedName>
        <fullName evidence="2">Signal transduction histidine kinase subgroup 3 dimerisation and phosphoacceptor domain-containing protein</fullName>
    </recommendedName>
</protein>
<feature type="transmembrane region" description="Helical" evidence="1">
    <location>
        <begin position="170"/>
        <end position="189"/>
    </location>
</feature>
<accession>A0A1Y1QIK8</accession>
<keyword evidence="1" id="KW-1133">Transmembrane helix</keyword>
<keyword evidence="1" id="KW-0812">Transmembrane</keyword>
<feature type="transmembrane region" description="Helical" evidence="1">
    <location>
        <begin position="201"/>
        <end position="225"/>
    </location>
</feature>
<evidence type="ECO:0000313" key="3">
    <source>
        <dbReference type="EMBL" id="OQX06559.1"/>
    </source>
</evidence>
<sequence length="681" mass="76301">MKLSPVRAMVIALLFCAAIQGLVIYVLLQQPWTGLRVEPDALSGAVRVVAVGDGSPVASSIPLGTLLVAVQIEGKPMALPLTPALFLSPFFSATHADYRAYLQAQSDIYLALREKKSIEAISSSGQHYPLRAVPMTPWRAIPVKTWVFSLLFMTVPILSVFVWSYQSKKFAPLLLLYAGIGYYLFYMIGTLNLAKELAFSGVLAEVLAVIEFAFLGIYIFSFTVLFSYYPNRLINKYWLYGFGAFLAFCVMNFHFGWMDFYGHNFLIPSFSAFGFSTALSQFQVNASKREPVSRMAARMMQMSIIFPFFPIMGLYVLPLLLGAEPIISIHVVRILGIAVFMGVAVGILRFRLFEAEYWWLRSWLWLVGGVLVVFIDILFVGVLHLTQVYSLGLSVLVAGFLYFPLRQWLMGKVMPLDSQSVQAFLPTFSTLMGSAVFRDEFEQRWQEALRIRFQPLHLSVQPHAVPLAALADNGLHLDVPSLSGVNSYRLTGKQMGMRLFGKNNLKTTTSLLDIARIASNASERRHQAVLTERTRIMHDLHDTVGAKLLTLSHMLPTAKHKQAAQESLQTLRDMINLTLQKSPLTLGESLADWRLEAMERAEAANVELRWQVAPALERLELRPGQTIELLLFVRATLQQMMASATLQQLTVQFSLAEKQLCVRITAPDNPLAAVTHTLNFT</sequence>
<dbReference type="Pfam" id="PF07730">
    <property type="entry name" value="HisKA_3"/>
    <property type="match status" value="1"/>
</dbReference>
<feature type="transmembrane region" description="Helical" evidence="1">
    <location>
        <begin position="145"/>
        <end position="163"/>
    </location>
</feature>
<dbReference type="Gene3D" id="1.20.5.1930">
    <property type="match status" value="1"/>
</dbReference>
<dbReference type="EMBL" id="MTEJ01000239">
    <property type="protein sequence ID" value="OQX06559.1"/>
    <property type="molecule type" value="Genomic_DNA"/>
</dbReference>
<proteinExistence type="predicted"/>
<feature type="transmembrane region" description="Helical" evidence="1">
    <location>
        <begin position="362"/>
        <end position="382"/>
    </location>
</feature>
<name>A0A1Y1QIK8_9GAMM</name>
<gene>
    <name evidence="3" type="ORF">BWK73_30555</name>
</gene>
<feature type="transmembrane region" description="Helical" evidence="1">
    <location>
        <begin position="388"/>
        <end position="405"/>
    </location>
</feature>
<feature type="transmembrane region" description="Helical" evidence="1">
    <location>
        <begin position="303"/>
        <end position="321"/>
    </location>
</feature>
<reference evidence="3 4" key="1">
    <citation type="submission" date="2017-01" db="EMBL/GenBank/DDBJ databases">
        <title>Novel large sulfur bacteria in the metagenomes of groundwater-fed chemosynthetic microbial mats in the Lake Huron basin.</title>
        <authorList>
            <person name="Sharrar A.M."/>
            <person name="Flood B.E."/>
            <person name="Bailey J.V."/>
            <person name="Jones D.S."/>
            <person name="Biddanda B."/>
            <person name="Ruberg S.A."/>
            <person name="Marcus D.N."/>
            <person name="Dick G.J."/>
        </authorList>
    </citation>
    <scope>NUCLEOTIDE SEQUENCE [LARGE SCALE GENOMIC DNA]</scope>
    <source>
        <strain evidence="3">A8</strain>
    </source>
</reference>
<feature type="transmembrane region" description="Helical" evidence="1">
    <location>
        <begin position="261"/>
        <end position="282"/>
    </location>
</feature>
<feature type="transmembrane region" description="Helical" evidence="1">
    <location>
        <begin position="7"/>
        <end position="28"/>
    </location>
</feature>